<keyword evidence="2" id="KW-1185">Reference proteome</keyword>
<proteinExistence type="predicted"/>
<dbReference type="RefSeq" id="XP_024574502.1">
    <property type="nucleotide sequence ID" value="XM_024723535.1"/>
</dbReference>
<reference evidence="2" key="1">
    <citation type="submission" date="2014-09" db="EMBL/GenBank/DDBJ databases">
        <authorList>
            <person name="Sharma Rahul"/>
            <person name="Thines Marco"/>
        </authorList>
    </citation>
    <scope>NUCLEOTIDE SEQUENCE [LARGE SCALE GENOMIC DNA]</scope>
</reference>
<accession>A0A0P1ACP8</accession>
<dbReference type="GeneID" id="36403279"/>
<evidence type="ECO:0000313" key="2">
    <source>
        <dbReference type="Proteomes" id="UP000054928"/>
    </source>
</evidence>
<evidence type="ECO:0000313" key="1">
    <source>
        <dbReference type="EMBL" id="CEG38133.1"/>
    </source>
</evidence>
<dbReference type="Proteomes" id="UP000054928">
    <property type="component" value="Unassembled WGS sequence"/>
</dbReference>
<name>A0A0P1ACP8_PLAHL</name>
<protein>
    <submittedName>
        <fullName evidence="1">Uncharacterized protein</fullName>
    </submittedName>
</protein>
<sequence>MATLYEINDKIKRALNLHENNAFASALTARCIHGIDTFSRCSRLIESAKLLYKITRQSVCL</sequence>
<dbReference type="AlphaFoldDB" id="A0A0P1ACP8"/>
<dbReference type="EMBL" id="CCYD01000321">
    <property type="protein sequence ID" value="CEG38133.1"/>
    <property type="molecule type" value="Genomic_DNA"/>
</dbReference>
<organism evidence="1 2">
    <name type="scientific">Plasmopara halstedii</name>
    <name type="common">Downy mildew of sunflower</name>
    <dbReference type="NCBI Taxonomy" id="4781"/>
    <lineage>
        <taxon>Eukaryota</taxon>
        <taxon>Sar</taxon>
        <taxon>Stramenopiles</taxon>
        <taxon>Oomycota</taxon>
        <taxon>Peronosporomycetes</taxon>
        <taxon>Peronosporales</taxon>
        <taxon>Peronosporaceae</taxon>
        <taxon>Plasmopara</taxon>
    </lineage>
</organism>